<reference evidence="5 6" key="1">
    <citation type="submission" date="2014-02" db="EMBL/GenBank/DDBJ databases">
        <title>Genome sequence of Paenibacillus darwinianus reveals adaptive mechanisms for survival in Antarctic soils.</title>
        <authorList>
            <person name="Dsouza M."/>
            <person name="Taylor M.W."/>
            <person name="Turner S.J."/>
            <person name="Aislabie J."/>
        </authorList>
    </citation>
    <scope>NUCLEOTIDE SEQUENCE [LARGE SCALE GENOMIC DNA]</scope>
    <source>
        <strain evidence="5 6">CE1</strain>
    </source>
</reference>
<dbReference type="InterPro" id="IPR006145">
    <property type="entry name" value="PsdUridine_synth_RsuA/RluA"/>
</dbReference>
<proteinExistence type="predicted"/>
<dbReference type="GO" id="GO:0140098">
    <property type="term" value="F:catalytic activity, acting on RNA"/>
    <property type="evidence" value="ECO:0007669"/>
    <property type="project" value="UniProtKB-ARBA"/>
</dbReference>
<keyword evidence="6" id="KW-1185">Reference proteome</keyword>
<comment type="catalytic activity">
    <reaction evidence="1">
        <text>a uridine in RNA = a pseudouridine in RNA</text>
        <dbReference type="Rhea" id="RHEA:48348"/>
        <dbReference type="Rhea" id="RHEA-COMP:12068"/>
        <dbReference type="Rhea" id="RHEA-COMP:12069"/>
        <dbReference type="ChEBI" id="CHEBI:65314"/>
        <dbReference type="ChEBI" id="CHEBI:65315"/>
    </reaction>
</comment>
<evidence type="ECO:0000256" key="2">
    <source>
        <dbReference type="ARBA" id="ARBA00031870"/>
    </source>
</evidence>
<evidence type="ECO:0000256" key="3">
    <source>
        <dbReference type="ARBA" id="ARBA00033164"/>
    </source>
</evidence>
<feature type="domain" description="Pseudouridine synthase RsuA/RluA-like" evidence="4">
    <location>
        <begin position="6"/>
        <end position="155"/>
    </location>
</feature>
<dbReference type="PANTHER" id="PTHR21600">
    <property type="entry name" value="MITOCHONDRIAL RNA PSEUDOURIDINE SYNTHASE"/>
    <property type="match status" value="1"/>
</dbReference>
<dbReference type="EMBL" id="JFHU01000287">
    <property type="protein sequence ID" value="EXX84530.1"/>
    <property type="molecule type" value="Genomic_DNA"/>
</dbReference>
<accession>A0A9W5RYJ3</accession>
<dbReference type="OrthoDB" id="9773999at2"/>
<dbReference type="CDD" id="cd02869">
    <property type="entry name" value="PseudoU_synth_RluA_like"/>
    <property type="match status" value="1"/>
</dbReference>
<dbReference type="InterPro" id="IPR020103">
    <property type="entry name" value="PsdUridine_synth_cat_dom_sf"/>
</dbReference>
<name>A0A9W5RYJ3_9BACL</name>
<feature type="non-terminal residue" evidence="5">
    <location>
        <position position="1"/>
    </location>
</feature>
<dbReference type="InterPro" id="IPR050188">
    <property type="entry name" value="RluA_PseudoU_synthase"/>
</dbReference>
<dbReference type="GO" id="GO:0009982">
    <property type="term" value="F:pseudouridine synthase activity"/>
    <property type="evidence" value="ECO:0007669"/>
    <property type="project" value="InterPro"/>
</dbReference>
<dbReference type="GO" id="GO:0000455">
    <property type="term" value="P:enzyme-directed rRNA pseudouridine synthesis"/>
    <property type="evidence" value="ECO:0007669"/>
    <property type="project" value="TreeGrafter"/>
</dbReference>
<comment type="caution">
    <text evidence="5">The sequence shown here is derived from an EMBL/GenBank/DDBJ whole genome shotgun (WGS) entry which is preliminary data.</text>
</comment>
<gene>
    <name evidence="5" type="ORF">BG53_11135</name>
</gene>
<protein>
    <recommendedName>
        <fullName evidence="2">RNA pseudouridylate synthase</fullName>
    </recommendedName>
    <alternativeName>
        <fullName evidence="3">RNA-uridine isomerase</fullName>
    </alternativeName>
</protein>
<dbReference type="GO" id="GO:0003723">
    <property type="term" value="F:RNA binding"/>
    <property type="evidence" value="ECO:0007669"/>
    <property type="project" value="InterPro"/>
</dbReference>
<dbReference type="Gene3D" id="3.30.2350.10">
    <property type="entry name" value="Pseudouridine synthase"/>
    <property type="match status" value="1"/>
</dbReference>
<sequence length="217" mass="23826">EDDWCLVMNKPAGMAVHPSRPGQRGTLDEAAVRHCLATGQDAPVRHIHRLDDDTSGPVLYAKNDLAQWRLDGAMREKAINRQYLALVNGVPQRPGGTIDAPIGRDRHHGSRRRVSLSGETAITHYETRVAGDDAALVRVTLDTGRTHQIRVHFSHIGHPLLGDTLYGAPAESSLRHQALHGERLIFPHPWTGKDTVVGCPLPGWFAGLSQRHGIVTK</sequence>
<evidence type="ECO:0000313" key="5">
    <source>
        <dbReference type="EMBL" id="EXX84530.1"/>
    </source>
</evidence>
<evidence type="ECO:0000313" key="6">
    <source>
        <dbReference type="Proteomes" id="UP000053750"/>
    </source>
</evidence>
<dbReference type="PANTHER" id="PTHR21600:SF35">
    <property type="entry name" value="PSEUDOURIDINE SYNTHASE"/>
    <property type="match status" value="1"/>
</dbReference>
<organism evidence="5 6">
    <name type="scientific">Paenibacillus darwinianus</name>
    <dbReference type="NCBI Taxonomy" id="1380763"/>
    <lineage>
        <taxon>Bacteria</taxon>
        <taxon>Bacillati</taxon>
        <taxon>Bacillota</taxon>
        <taxon>Bacilli</taxon>
        <taxon>Bacillales</taxon>
        <taxon>Paenibacillaceae</taxon>
        <taxon>Paenibacillus</taxon>
    </lineage>
</organism>
<dbReference type="SUPFAM" id="SSF55120">
    <property type="entry name" value="Pseudouridine synthase"/>
    <property type="match status" value="1"/>
</dbReference>
<evidence type="ECO:0000259" key="4">
    <source>
        <dbReference type="Pfam" id="PF00849"/>
    </source>
</evidence>
<evidence type="ECO:0000256" key="1">
    <source>
        <dbReference type="ARBA" id="ARBA00000073"/>
    </source>
</evidence>
<dbReference type="Proteomes" id="UP000053750">
    <property type="component" value="Unassembled WGS sequence"/>
</dbReference>
<dbReference type="RefSeq" id="WP_036715784.1">
    <property type="nucleotide sequence ID" value="NZ_KK082236.1"/>
</dbReference>
<dbReference type="AlphaFoldDB" id="A0A9W5RYJ3"/>
<dbReference type="Pfam" id="PF00849">
    <property type="entry name" value="PseudoU_synth_2"/>
    <property type="match status" value="1"/>
</dbReference>